<organism evidence="6 7">
    <name type="scientific">Streptomyces zhaozhouensis</name>
    <dbReference type="NCBI Taxonomy" id="1300267"/>
    <lineage>
        <taxon>Bacteria</taxon>
        <taxon>Bacillati</taxon>
        <taxon>Actinomycetota</taxon>
        <taxon>Actinomycetes</taxon>
        <taxon>Kitasatosporales</taxon>
        <taxon>Streptomycetaceae</taxon>
        <taxon>Streptomyces</taxon>
    </lineage>
</organism>
<reference evidence="6 7" key="1">
    <citation type="submission" date="2017-09" db="EMBL/GenBank/DDBJ databases">
        <authorList>
            <person name="Ehlers B."/>
            <person name="Leendertz F.H."/>
        </authorList>
    </citation>
    <scope>NUCLEOTIDE SEQUENCE [LARGE SCALE GENOMIC DNA]</scope>
    <source>
        <strain evidence="6 7">CGMCC 4.7095</strain>
    </source>
</reference>
<evidence type="ECO:0000256" key="3">
    <source>
        <dbReference type="ARBA" id="ARBA00058526"/>
    </source>
</evidence>
<evidence type="ECO:0000256" key="5">
    <source>
        <dbReference type="SAM" id="MobiDB-lite"/>
    </source>
</evidence>
<keyword evidence="6" id="KW-0456">Lyase</keyword>
<comment type="similarity">
    <text evidence="1">Belongs to the isocitrate lyase/PEP mutase superfamily. Methylisocitrate lyase family.</text>
</comment>
<dbReference type="Pfam" id="PF13714">
    <property type="entry name" value="PEP_mutase"/>
    <property type="match status" value="1"/>
</dbReference>
<dbReference type="InterPro" id="IPR039556">
    <property type="entry name" value="ICL/PEPM"/>
</dbReference>
<dbReference type="Gene3D" id="3.20.20.60">
    <property type="entry name" value="Phosphoenolpyruvate-binding domains"/>
    <property type="match status" value="1"/>
</dbReference>
<dbReference type="SUPFAM" id="SSF51621">
    <property type="entry name" value="Phosphoenolpyruvate/pyruvate domain"/>
    <property type="match status" value="1"/>
</dbReference>
<accession>A0A286DK09</accession>
<evidence type="ECO:0000313" key="7">
    <source>
        <dbReference type="Proteomes" id="UP000219072"/>
    </source>
</evidence>
<evidence type="ECO:0000256" key="2">
    <source>
        <dbReference type="ARBA" id="ARBA00051150"/>
    </source>
</evidence>
<dbReference type="InterPro" id="IPR015813">
    <property type="entry name" value="Pyrv/PenolPyrv_kinase-like_dom"/>
</dbReference>
<evidence type="ECO:0000313" key="6">
    <source>
        <dbReference type="EMBL" id="SOD59095.1"/>
    </source>
</evidence>
<name>A0A286DK09_9ACTN</name>
<dbReference type="CDD" id="cd00377">
    <property type="entry name" value="ICL_PEPM"/>
    <property type="match status" value="1"/>
</dbReference>
<dbReference type="PANTHER" id="PTHR42905">
    <property type="entry name" value="PHOSPHOENOLPYRUVATE CARBOXYLASE"/>
    <property type="match status" value="1"/>
</dbReference>
<proteinExistence type="inferred from homology"/>
<dbReference type="OrthoDB" id="9771433at2"/>
<protein>
    <recommendedName>
        <fullName evidence="4">2-methylisocitrate lyase</fullName>
    </recommendedName>
</protein>
<comment type="function">
    <text evidence="3">Involved in the methylcitric acid cycle. Catalyzes the cleavage of 2-methylisocitrate to yield pyruvate and succinate.</text>
</comment>
<sequence length="305" mass="32786">MRTTTRLRQLLERDERPLMLPGAPNALTARVVELSGFEAVYVSGAGVTNTQLGMPDLGLLSLPELAGQVAAMADAVPLPLVVDADTGFGNALNVQRTVRTLERAGAAAVQIEDQVSPKKCGHFDGKEIVSTAEMVGKIHAAVDARNDPDLLVVARTDARALEGIEAACERAAAFVEAGADVLFVEAPTSREEMRYITETVPGRHVANMVEGGRTPLLSREDLADLGFSVALYANAAMRGAVLGMQAVLDHLARHGDTREAADLMISWTERQELVRKPHFDALDRRYAERPGAEETDPDARTDAPE</sequence>
<dbReference type="AlphaFoldDB" id="A0A286DK09"/>
<dbReference type="FunFam" id="3.20.20.60:FF:000009">
    <property type="entry name" value="2-methylisocitrate lyase"/>
    <property type="match status" value="1"/>
</dbReference>
<dbReference type="Proteomes" id="UP000219072">
    <property type="component" value="Unassembled WGS sequence"/>
</dbReference>
<dbReference type="GO" id="GO:0046421">
    <property type="term" value="F:methylisocitrate lyase activity"/>
    <property type="evidence" value="ECO:0007669"/>
    <property type="project" value="UniProtKB-ARBA"/>
</dbReference>
<dbReference type="RefSeq" id="WP_097229216.1">
    <property type="nucleotide sequence ID" value="NZ_OCNE01000001.1"/>
</dbReference>
<feature type="region of interest" description="Disordered" evidence="5">
    <location>
        <begin position="284"/>
        <end position="305"/>
    </location>
</feature>
<dbReference type="InterPro" id="IPR040442">
    <property type="entry name" value="Pyrv_kinase-like_dom_sf"/>
</dbReference>
<dbReference type="PANTHER" id="PTHR42905:SF5">
    <property type="entry name" value="CARBOXYVINYL-CARBOXYPHOSPHONATE PHOSPHORYLMUTASE, CHLOROPLASTIC"/>
    <property type="match status" value="1"/>
</dbReference>
<evidence type="ECO:0000256" key="4">
    <source>
        <dbReference type="ARBA" id="ARBA00073849"/>
    </source>
</evidence>
<gene>
    <name evidence="6" type="ORF">SAMN06297387_101479</name>
</gene>
<dbReference type="EMBL" id="OCNE01000001">
    <property type="protein sequence ID" value="SOD59095.1"/>
    <property type="molecule type" value="Genomic_DNA"/>
</dbReference>
<evidence type="ECO:0000256" key="1">
    <source>
        <dbReference type="ARBA" id="ARBA00009282"/>
    </source>
</evidence>
<comment type="catalytic activity">
    <reaction evidence="2">
        <text>3-hydroxybutane-1,2,3-tricarboxylate = pyruvate + succinate</text>
        <dbReference type="Rhea" id="RHEA:57504"/>
        <dbReference type="ChEBI" id="CHEBI:15361"/>
        <dbReference type="ChEBI" id="CHEBI:30031"/>
        <dbReference type="ChEBI" id="CHEBI:141790"/>
    </reaction>
</comment>
<keyword evidence="7" id="KW-1185">Reference proteome</keyword>